<gene>
    <name evidence="1" type="ORF">OOZ35_03880</name>
</gene>
<protein>
    <recommendedName>
        <fullName evidence="3">Lipoprotein</fullName>
    </recommendedName>
</protein>
<reference evidence="1" key="1">
    <citation type="submission" date="2022-11" db="EMBL/GenBank/DDBJ databases">
        <title>Refractory cell wall polysaccharides provide important carbon source for microbial heterotrophs in the hadal ocean.</title>
        <authorList>
            <person name="Zhu X."/>
        </authorList>
    </citation>
    <scope>NUCLEOTIDE SEQUENCE</scope>
    <source>
        <strain evidence="1">MTRN7</strain>
    </source>
</reference>
<dbReference type="RefSeq" id="WP_106688733.1">
    <property type="nucleotide sequence ID" value="NZ_CAXQEU010000056.1"/>
</dbReference>
<evidence type="ECO:0008006" key="3">
    <source>
        <dbReference type="Google" id="ProtNLM"/>
    </source>
</evidence>
<accession>A0ABT4RXW6</accession>
<name>A0ABT4RXW6_9FLAO</name>
<comment type="caution">
    <text evidence="1">The sequence shown here is derived from an EMBL/GenBank/DDBJ whole genome shotgun (WGS) entry which is preliminary data.</text>
</comment>
<dbReference type="Proteomes" id="UP001149142">
    <property type="component" value="Unassembled WGS sequence"/>
</dbReference>
<keyword evidence="2" id="KW-1185">Reference proteome</keyword>
<evidence type="ECO:0000313" key="2">
    <source>
        <dbReference type="Proteomes" id="UP001149142"/>
    </source>
</evidence>
<sequence>MKKLILFLLLMTTFFNCKECKKENEQTVKKGVVEINEKFIKYKSDKLIKYFIIKSMEEDKTYSHLDLQNLSNTLPYGNYKIIYPSFYNSENEIDFKIDQEKTTINYFVDSLDYNKAFSPFIDQLQENETIRLINNVSGCFSSYGGEIKISKKGNDYYINNDNFKNKKLNTEQVRFLKEFEFEMFNLDLKGFYCTNTEKTLLLNDSTFDFISIEDSSCWYYGFSYLMEKLNE</sequence>
<dbReference type="EMBL" id="JAPFGC010000002">
    <property type="protein sequence ID" value="MDA0176627.1"/>
    <property type="molecule type" value="Genomic_DNA"/>
</dbReference>
<proteinExistence type="predicted"/>
<evidence type="ECO:0000313" key="1">
    <source>
        <dbReference type="EMBL" id="MDA0176627.1"/>
    </source>
</evidence>
<organism evidence="1 2">
    <name type="scientific">Mesoflavibacter profundi</name>
    <dbReference type="NCBI Taxonomy" id="2708110"/>
    <lineage>
        <taxon>Bacteria</taxon>
        <taxon>Pseudomonadati</taxon>
        <taxon>Bacteroidota</taxon>
        <taxon>Flavobacteriia</taxon>
        <taxon>Flavobacteriales</taxon>
        <taxon>Flavobacteriaceae</taxon>
        <taxon>Mesoflavibacter</taxon>
    </lineage>
</organism>